<protein>
    <submittedName>
        <fullName evidence="1">Uncharacterized protein</fullName>
    </submittedName>
</protein>
<sequence length="139" mass="15412">MCAVTALIRENNQSHRGILISVKRSRCKTLKIRLERSDSFAEMIFRCFFIAFYSFPSTSPLFAAHVLSLRAAGSIAFFVGLDRTRSGRRKGSVIRQIFADLPSAIGLNQSSGRGSKRAEMDQKANFATDVHGLLPDESL</sequence>
<dbReference type="EMBL" id="JAKKPZ010000006">
    <property type="protein sequence ID" value="KAI1720310.1"/>
    <property type="molecule type" value="Genomic_DNA"/>
</dbReference>
<evidence type="ECO:0000313" key="2">
    <source>
        <dbReference type="Proteomes" id="UP001201812"/>
    </source>
</evidence>
<organism evidence="1 2">
    <name type="scientific">Ditylenchus destructor</name>
    <dbReference type="NCBI Taxonomy" id="166010"/>
    <lineage>
        <taxon>Eukaryota</taxon>
        <taxon>Metazoa</taxon>
        <taxon>Ecdysozoa</taxon>
        <taxon>Nematoda</taxon>
        <taxon>Chromadorea</taxon>
        <taxon>Rhabditida</taxon>
        <taxon>Tylenchina</taxon>
        <taxon>Tylenchomorpha</taxon>
        <taxon>Sphaerularioidea</taxon>
        <taxon>Anguinidae</taxon>
        <taxon>Anguininae</taxon>
        <taxon>Ditylenchus</taxon>
    </lineage>
</organism>
<keyword evidence="2" id="KW-1185">Reference proteome</keyword>
<proteinExistence type="predicted"/>
<evidence type="ECO:0000313" key="1">
    <source>
        <dbReference type="EMBL" id="KAI1720310.1"/>
    </source>
</evidence>
<gene>
    <name evidence="1" type="ORF">DdX_05696</name>
</gene>
<reference evidence="1" key="1">
    <citation type="submission" date="2022-01" db="EMBL/GenBank/DDBJ databases">
        <title>Genome Sequence Resource for Two Populations of Ditylenchus destructor, the Migratory Endoparasitic Phytonematode.</title>
        <authorList>
            <person name="Zhang H."/>
            <person name="Lin R."/>
            <person name="Xie B."/>
        </authorList>
    </citation>
    <scope>NUCLEOTIDE SEQUENCE</scope>
    <source>
        <strain evidence="1">BazhouSP</strain>
    </source>
</reference>
<dbReference type="Proteomes" id="UP001201812">
    <property type="component" value="Unassembled WGS sequence"/>
</dbReference>
<comment type="caution">
    <text evidence="1">The sequence shown here is derived from an EMBL/GenBank/DDBJ whole genome shotgun (WGS) entry which is preliminary data.</text>
</comment>
<accession>A0AAD4R3M2</accession>
<dbReference type="AlphaFoldDB" id="A0AAD4R3M2"/>
<name>A0AAD4R3M2_9BILA</name>